<reference evidence="3 4" key="1">
    <citation type="submission" date="2016-10" db="EMBL/GenBank/DDBJ databases">
        <authorList>
            <person name="de Groot N.N."/>
        </authorList>
    </citation>
    <scope>NUCLEOTIDE SEQUENCE [LARGE SCALE GENOMIC DNA]</scope>
    <source>
        <strain evidence="3 4">DSM 43019</strain>
    </source>
</reference>
<dbReference type="Pfam" id="PF01243">
    <property type="entry name" value="PNPOx_N"/>
    <property type="match status" value="1"/>
</dbReference>
<dbReference type="InterPro" id="IPR011576">
    <property type="entry name" value="Pyridox_Oxase_N"/>
</dbReference>
<dbReference type="InterPro" id="IPR012349">
    <property type="entry name" value="Split_barrel_FMN-bd"/>
</dbReference>
<evidence type="ECO:0000313" key="4">
    <source>
        <dbReference type="Proteomes" id="UP000199645"/>
    </source>
</evidence>
<dbReference type="SUPFAM" id="SSF50475">
    <property type="entry name" value="FMN-binding split barrel"/>
    <property type="match status" value="1"/>
</dbReference>
<gene>
    <name evidence="3" type="ORF">SAMN05421541_14020</name>
</gene>
<feature type="domain" description="Pyridoxamine 5'-phosphate oxidase N-terminal" evidence="2">
    <location>
        <begin position="5"/>
        <end position="128"/>
    </location>
</feature>
<dbReference type="PANTHER" id="PTHR35176:SF2">
    <property type="entry name" value="F420H(2)-DEPENDENT REDUCTASE RV1155"/>
    <property type="match status" value="1"/>
</dbReference>
<protein>
    <submittedName>
        <fullName evidence="3">PPOX class probable F420-dependent enzyme, Rv0121 family</fullName>
    </submittedName>
</protein>
<dbReference type="PANTHER" id="PTHR35176">
    <property type="entry name" value="HEME OXYGENASE HI_0854-RELATED"/>
    <property type="match status" value="1"/>
</dbReference>
<organism evidence="3 4">
    <name type="scientific">Actinoplanes philippinensis</name>
    <dbReference type="NCBI Taxonomy" id="35752"/>
    <lineage>
        <taxon>Bacteria</taxon>
        <taxon>Bacillati</taxon>
        <taxon>Actinomycetota</taxon>
        <taxon>Actinomycetes</taxon>
        <taxon>Micromonosporales</taxon>
        <taxon>Micromonosporaceae</taxon>
        <taxon>Actinoplanes</taxon>
    </lineage>
</organism>
<sequence>MTSAAELFASARVARLATAGADGVPHVVPIVFAVTGDVIHTAVDGKPKRTRALRRLADITANPHVSVLADHYEEDWSALWWARADGRARIVGDSPEGLAALTARYPQYRATPPPGPFLEITVDRWSAWRP</sequence>
<dbReference type="EMBL" id="FONV01000040">
    <property type="protein sequence ID" value="SFF99779.1"/>
    <property type="molecule type" value="Genomic_DNA"/>
</dbReference>
<dbReference type="GO" id="GO:0005829">
    <property type="term" value="C:cytosol"/>
    <property type="evidence" value="ECO:0007669"/>
    <property type="project" value="TreeGrafter"/>
</dbReference>
<keyword evidence="1" id="KW-0560">Oxidoreductase</keyword>
<keyword evidence="4" id="KW-1185">Reference proteome</keyword>
<dbReference type="Proteomes" id="UP000199645">
    <property type="component" value="Unassembled WGS sequence"/>
</dbReference>
<dbReference type="InterPro" id="IPR019967">
    <property type="entry name" value="F420-dep_enz_PPOX_Rv0121"/>
</dbReference>
<evidence type="ECO:0000259" key="2">
    <source>
        <dbReference type="Pfam" id="PF01243"/>
    </source>
</evidence>
<accession>A0A1I2NA70</accession>
<name>A0A1I2NA70_9ACTN</name>
<dbReference type="InterPro" id="IPR052019">
    <property type="entry name" value="F420H2_bilvrd_red/Heme_oxyg"/>
</dbReference>
<dbReference type="GO" id="GO:0016627">
    <property type="term" value="F:oxidoreductase activity, acting on the CH-CH group of donors"/>
    <property type="evidence" value="ECO:0007669"/>
    <property type="project" value="TreeGrafter"/>
</dbReference>
<dbReference type="RefSeq" id="WP_203779938.1">
    <property type="nucleotide sequence ID" value="NZ_BOMT01000122.1"/>
</dbReference>
<dbReference type="Gene3D" id="2.30.110.10">
    <property type="entry name" value="Electron Transport, Fmn-binding Protein, Chain A"/>
    <property type="match status" value="1"/>
</dbReference>
<evidence type="ECO:0000256" key="1">
    <source>
        <dbReference type="ARBA" id="ARBA00023002"/>
    </source>
</evidence>
<evidence type="ECO:0000313" key="3">
    <source>
        <dbReference type="EMBL" id="SFF99779.1"/>
    </source>
</evidence>
<dbReference type="AlphaFoldDB" id="A0A1I2NA70"/>
<dbReference type="STRING" id="35752.SAMN05421541_14020"/>
<proteinExistence type="predicted"/>
<dbReference type="NCBIfam" id="TIGR03668">
    <property type="entry name" value="Rv0121_F420"/>
    <property type="match status" value="1"/>
</dbReference>
<dbReference type="GO" id="GO:0070967">
    <property type="term" value="F:coenzyme F420 binding"/>
    <property type="evidence" value="ECO:0007669"/>
    <property type="project" value="TreeGrafter"/>
</dbReference>